<accession>A0A345DEJ9</accession>
<name>A0A345DEJ9_9BURK</name>
<dbReference type="Pfam" id="PF01381">
    <property type="entry name" value="HTH_3"/>
    <property type="match status" value="1"/>
</dbReference>
<organism evidence="3 4">
    <name type="scientific">Ephemeroptericola cinctiostellae</name>
    <dbReference type="NCBI Taxonomy" id="2268024"/>
    <lineage>
        <taxon>Bacteria</taxon>
        <taxon>Pseudomonadati</taxon>
        <taxon>Pseudomonadota</taxon>
        <taxon>Betaproteobacteria</taxon>
        <taxon>Burkholderiales</taxon>
        <taxon>Burkholderiaceae</taxon>
        <taxon>Ephemeroptericola</taxon>
    </lineage>
</organism>
<dbReference type="CDD" id="cd00093">
    <property type="entry name" value="HTH_XRE"/>
    <property type="match status" value="1"/>
</dbReference>
<dbReference type="EMBL" id="CP031124">
    <property type="protein sequence ID" value="AXF86787.1"/>
    <property type="molecule type" value="Genomic_DNA"/>
</dbReference>
<dbReference type="KEGG" id="hyf:DTO96_102543"/>
<gene>
    <name evidence="3" type="ORF">DTO96_102543</name>
</gene>
<dbReference type="InterPro" id="IPR010982">
    <property type="entry name" value="Lambda_DNA-bd_dom_sf"/>
</dbReference>
<evidence type="ECO:0000256" key="1">
    <source>
        <dbReference type="ARBA" id="ARBA00023125"/>
    </source>
</evidence>
<evidence type="ECO:0000313" key="4">
    <source>
        <dbReference type="Proteomes" id="UP000252182"/>
    </source>
</evidence>
<dbReference type="SUPFAM" id="SSF47413">
    <property type="entry name" value="lambda repressor-like DNA-binding domains"/>
    <property type="match status" value="1"/>
</dbReference>
<dbReference type="PROSITE" id="PS50943">
    <property type="entry name" value="HTH_CROC1"/>
    <property type="match status" value="1"/>
</dbReference>
<dbReference type="PANTHER" id="PTHR46558:SF4">
    <property type="entry name" value="DNA-BIDING PHAGE PROTEIN"/>
    <property type="match status" value="1"/>
</dbReference>
<dbReference type="SMART" id="SM00530">
    <property type="entry name" value="HTH_XRE"/>
    <property type="match status" value="1"/>
</dbReference>
<protein>
    <recommendedName>
        <fullName evidence="2">HTH cro/C1-type domain-containing protein</fullName>
    </recommendedName>
</protein>
<dbReference type="OrthoDB" id="6446140at2"/>
<dbReference type="PANTHER" id="PTHR46558">
    <property type="entry name" value="TRACRIPTIONAL REGULATORY PROTEIN-RELATED-RELATED"/>
    <property type="match status" value="1"/>
</dbReference>
<evidence type="ECO:0000313" key="3">
    <source>
        <dbReference type="EMBL" id="AXF86787.1"/>
    </source>
</evidence>
<keyword evidence="4" id="KW-1185">Reference proteome</keyword>
<dbReference type="InterPro" id="IPR001387">
    <property type="entry name" value="Cro/C1-type_HTH"/>
</dbReference>
<keyword evidence="1" id="KW-0238">DNA-binding</keyword>
<dbReference type="RefSeq" id="WP_157964446.1">
    <property type="nucleotide sequence ID" value="NZ_CP031124.1"/>
</dbReference>
<sequence>MNNIAQARSKLKLTQQELAEKVGCSAAHVSYLESGTKTASPALAKKIAEFFEIPPSAVIYPNQPFIEQVFSP</sequence>
<feature type="domain" description="HTH cro/C1-type" evidence="2">
    <location>
        <begin position="4"/>
        <end position="58"/>
    </location>
</feature>
<dbReference type="GO" id="GO:0003677">
    <property type="term" value="F:DNA binding"/>
    <property type="evidence" value="ECO:0007669"/>
    <property type="project" value="UniProtKB-KW"/>
</dbReference>
<dbReference type="Proteomes" id="UP000252182">
    <property type="component" value="Chromosome"/>
</dbReference>
<dbReference type="Gene3D" id="1.10.260.40">
    <property type="entry name" value="lambda repressor-like DNA-binding domains"/>
    <property type="match status" value="1"/>
</dbReference>
<dbReference type="AlphaFoldDB" id="A0A345DEJ9"/>
<evidence type="ECO:0000259" key="2">
    <source>
        <dbReference type="PROSITE" id="PS50943"/>
    </source>
</evidence>
<proteinExistence type="predicted"/>
<reference evidence="4" key="1">
    <citation type="submission" date="2018-07" db="EMBL/GenBank/DDBJ databases">
        <authorList>
            <person name="Kim H."/>
        </authorList>
    </citation>
    <scope>NUCLEOTIDE SEQUENCE [LARGE SCALE GENOMIC DNA]</scope>
    <source>
        <strain evidence="4">F02</strain>
    </source>
</reference>